<dbReference type="RefSeq" id="WP_337718746.1">
    <property type="nucleotide sequence ID" value="NZ_JBBEGL010000014.1"/>
</dbReference>
<dbReference type="Gene3D" id="3.40.605.10">
    <property type="entry name" value="Aldehyde Dehydrogenase, Chain A, domain 1"/>
    <property type="match status" value="1"/>
</dbReference>
<feature type="domain" description="Aldehyde dehydrogenase" evidence="3">
    <location>
        <begin position="27"/>
        <end position="481"/>
    </location>
</feature>
<dbReference type="EMBL" id="JBBEGL010000014">
    <property type="protein sequence ID" value="MEJ2890547.1"/>
    <property type="molecule type" value="Genomic_DNA"/>
</dbReference>
<evidence type="ECO:0000259" key="3">
    <source>
        <dbReference type="Pfam" id="PF00171"/>
    </source>
</evidence>
<dbReference type="InterPro" id="IPR051020">
    <property type="entry name" value="ALDH-related_metabolic_enz"/>
</dbReference>
<dbReference type="SUPFAM" id="SSF53720">
    <property type="entry name" value="ALDH-like"/>
    <property type="match status" value="1"/>
</dbReference>
<dbReference type="PANTHER" id="PTHR42991:SF1">
    <property type="entry name" value="ALDEHYDE DEHYDROGENASE"/>
    <property type="match status" value="1"/>
</dbReference>
<sequence length="488" mass="51221">MTSSPGFVLPDLPAGLPVGDGWREDVTTAPVVFPFDGSTVAHAPLGTVELAREAVAAGAAVRREVGALSSATRRAILLDVERELAAHTDAFVELLVAETGKTRADCAVEFSRTLFTWTAAAEEIAHLHGETVPLDLQASGEGMVGFWTRRPIGLVVGIAGFNGPVLLASHKIAPSIAAGCPVICKPAPATPLATLWLADIVRRVAVTHGAPPAMVQVVTGDAEVGKVLVTAPEVAAVSFTGSAAVGHQIARDAAPRKTLLELGSNAALIVDTDADLDRAVDAVLRGGFYFNGQACIAVQRVVVCEPVREEFLGTLTARIGELTTGDPRDPATRIAPLINEASTRRVLAWIEQAEGAGAKVVRGGRAAADRSIEPTILLDVPEDQQAWCEEIFAPVVAVNSVPDLETALETANRSRYGLHASVFTRSLATAFRAIDELEVGGVIVNEVPGFRSDIMPYGGVKDSGIGREGPRFAIEELTVTRMAVIRPA</sequence>
<name>A0ABU8NDS6_9PSEU</name>
<dbReference type="InterPro" id="IPR015590">
    <property type="entry name" value="Aldehyde_DH_dom"/>
</dbReference>
<keyword evidence="2" id="KW-0560">Oxidoreductase</keyword>
<evidence type="ECO:0000313" key="5">
    <source>
        <dbReference type="Proteomes" id="UP001370100"/>
    </source>
</evidence>
<evidence type="ECO:0000313" key="4">
    <source>
        <dbReference type="EMBL" id="MEJ2890547.1"/>
    </source>
</evidence>
<comment type="caution">
    <text evidence="4">The sequence shown here is derived from an EMBL/GenBank/DDBJ whole genome shotgun (WGS) entry which is preliminary data.</text>
</comment>
<dbReference type="InterPro" id="IPR016162">
    <property type="entry name" value="Ald_DH_N"/>
</dbReference>
<proteinExistence type="inferred from homology"/>
<dbReference type="Pfam" id="PF00171">
    <property type="entry name" value="Aldedh"/>
    <property type="match status" value="1"/>
</dbReference>
<evidence type="ECO:0000256" key="1">
    <source>
        <dbReference type="ARBA" id="ARBA00009986"/>
    </source>
</evidence>
<dbReference type="Proteomes" id="UP001370100">
    <property type="component" value="Unassembled WGS sequence"/>
</dbReference>
<dbReference type="InterPro" id="IPR016163">
    <property type="entry name" value="Ald_DH_C"/>
</dbReference>
<dbReference type="PANTHER" id="PTHR42991">
    <property type="entry name" value="ALDEHYDE DEHYDROGENASE"/>
    <property type="match status" value="1"/>
</dbReference>
<dbReference type="InterPro" id="IPR016161">
    <property type="entry name" value="Ald_DH/histidinol_DH"/>
</dbReference>
<reference evidence="4 5" key="1">
    <citation type="submission" date="2024-03" db="EMBL/GenBank/DDBJ databases">
        <title>Actinomycetospora sp. OC33-EN06, a novel actinomycete isolated from wild orchid (Aerides multiflora).</title>
        <authorList>
            <person name="Suriyachadkun C."/>
        </authorList>
    </citation>
    <scope>NUCLEOTIDE SEQUENCE [LARGE SCALE GENOMIC DNA]</scope>
    <source>
        <strain evidence="4 5">OC33-EN06</strain>
    </source>
</reference>
<protein>
    <submittedName>
        <fullName evidence="4">Aldehyde dehydrogenase family protein</fullName>
    </submittedName>
</protein>
<gene>
    <name evidence="4" type="ORF">WCD41_29095</name>
</gene>
<evidence type="ECO:0000256" key="2">
    <source>
        <dbReference type="ARBA" id="ARBA00023002"/>
    </source>
</evidence>
<comment type="similarity">
    <text evidence="1">Belongs to the aldehyde dehydrogenase family.</text>
</comment>
<organism evidence="4 5">
    <name type="scientific">Actinomycetospora aeridis</name>
    <dbReference type="NCBI Taxonomy" id="3129231"/>
    <lineage>
        <taxon>Bacteria</taxon>
        <taxon>Bacillati</taxon>
        <taxon>Actinomycetota</taxon>
        <taxon>Actinomycetes</taxon>
        <taxon>Pseudonocardiales</taxon>
        <taxon>Pseudonocardiaceae</taxon>
        <taxon>Actinomycetospora</taxon>
    </lineage>
</organism>
<keyword evidence="5" id="KW-1185">Reference proteome</keyword>
<accession>A0ABU8NDS6</accession>
<dbReference type="Gene3D" id="3.40.309.10">
    <property type="entry name" value="Aldehyde Dehydrogenase, Chain A, domain 2"/>
    <property type="match status" value="1"/>
</dbReference>